<dbReference type="GO" id="GO:0009706">
    <property type="term" value="C:chloroplast inner membrane"/>
    <property type="evidence" value="ECO:0007669"/>
    <property type="project" value="TreeGrafter"/>
</dbReference>
<dbReference type="PANTHER" id="PTHR31038:SF18">
    <property type="entry name" value="PROTEIN RETICULATA-RELATED 1, CHLOROPLASTIC"/>
    <property type="match status" value="1"/>
</dbReference>
<reference evidence="2 3" key="1">
    <citation type="submission" date="2024-01" db="EMBL/GenBank/DDBJ databases">
        <authorList>
            <person name="Waweru B."/>
        </authorList>
    </citation>
    <scope>NUCLEOTIDE SEQUENCE [LARGE SCALE GENOMIC DNA]</scope>
</reference>
<gene>
    <name evidence="2" type="ORF">DCAF_LOCUS7023</name>
</gene>
<proteinExistence type="predicted"/>
<evidence type="ECO:0000256" key="1">
    <source>
        <dbReference type="SAM" id="MobiDB-lite"/>
    </source>
</evidence>
<keyword evidence="3" id="KW-1185">Reference proteome</keyword>
<dbReference type="EMBL" id="CAWUPB010000913">
    <property type="protein sequence ID" value="CAK7329273.1"/>
    <property type="molecule type" value="Genomic_DNA"/>
</dbReference>
<dbReference type="GO" id="GO:0099402">
    <property type="term" value="P:plant organ development"/>
    <property type="evidence" value="ECO:0007669"/>
    <property type="project" value="TreeGrafter"/>
</dbReference>
<dbReference type="Proteomes" id="UP001314170">
    <property type="component" value="Unassembled WGS sequence"/>
</dbReference>
<protein>
    <submittedName>
        <fullName evidence="2">Uncharacterized protein</fullName>
    </submittedName>
</protein>
<evidence type="ECO:0000313" key="2">
    <source>
        <dbReference type="EMBL" id="CAK7329273.1"/>
    </source>
</evidence>
<feature type="compositionally biased region" description="Gly residues" evidence="1">
    <location>
        <begin position="56"/>
        <end position="80"/>
    </location>
</feature>
<dbReference type="PANTHER" id="PTHR31038">
    <property type="entry name" value="EXPRESSED PROTEIN-RELATED"/>
    <property type="match status" value="1"/>
</dbReference>
<evidence type="ECO:0000313" key="3">
    <source>
        <dbReference type="Proteomes" id="UP001314170"/>
    </source>
</evidence>
<feature type="region of interest" description="Disordered" evidence="1">
    <location>
        <begin position="56"/>
        <end position="86"/>
    </location>
</feature>
<organism evidence="2 3">
    <name type="scientific">Dovyalis caffra</name>
    <dbReference type="NCBI Taxonomy" id="77055"/>
    <lineage>
        <taxon>Eukaryota</taxon>
        <taxon>Viridiplantae</taxon>
        <taxon>Streptophyta</taxon>
        <taxon>Embryophyta</taxon>
        <taxon>Tracheophyta</taxon>
        <taxon>Spermatophyta</taxon>
        <taxon>Magnoliopsida</taxon>
        <taxon>eudicotyledons</taxon>
        <taxon>Gunneridae</taxon>
        <taxon>Pentapetalae</taxon>
        <taxon>rosids</taxon>
        <taxon>fabids</taxon>
        <taxon>Malpighiales</taxon>
        <taxon>Salicaceae</taxon>
        <taxon>Flacourtieae</taxon>
        <taxon>Dovyalis</taxon>
    </lineage>
</organism>
<name>A0AAV1R766_9ROSI</name>
<comment type="caution">
    <text evidence="2">The sequence shown here is derived from an EMBL/GenBank/DDBJ whole genome shotgun (WGS) entry which is preliminary data.</text>
</comment>
<dbReference type="AlphaFoldDB" id="A0AAV1R766"/>
<sequence>MLAAFSLSLKPFPLLHSSSKGVAPIRNVDFENGSSGKNLHYPVRCLPIKAADGGGDNGGAGDGNGSGDSFGGGGGGGGDGGDSEEDKEFGPILKFEDVMKEKETRGVELPADMLEAAKSAGIIQLFLLRSPDLQGSAWPLGFVLFFSIIRSLKKSEKDIPVPARWGVFLSVSSNRSWQIITGQDRLVGALSLAKQALSIAITHLLEDNDAYKRVIDVSERADCFYWKTTDRVVKGWSTKKSDEDIPFLPRLQSEAPGMFIDNVFATLGSHSVPVNSSEPTLLVYPFLLLFLDELRGFLSVPFNTPCLIVNGLERLVEASPVVKKVLPVAMAFTFGVLFAKRIYGVKE</sequence>
<accession>A0AAV1R766</accession>